<keyword evidence="3" id="KW-1003">Cell membrane</keyword>
<feature type="transmembrane region" description="Helical" evidence="10">
    <location>
        <begin position="93"/>
        <end position="114"/>
    </location>
</feature>
<dbReference type="PANTHER" id="PTHR11795:SF371">
    <property type="entry name" value="HIGH-AFFINITY BRANCHED-CHAIN AMINO ACID TRANSPORT SYSTEM PERMEASE PROTEIN LIVH"/>
    <property type="match status" value="1"/>
</dbReference>
<accession>A0ABY5VLD8</accession>
<dbReference type="PANTHER" id="PTHR11795">
    <property type="entry name" value="BRANCHED-CHAIN AMINO ACID TRANSPORT SYSTEM PERMEASE PROTEIN LIVH"/>
    <property type="match status" value="1"/>
</dbReference>
<dbReference type="InterPro" id="IPR037294">
    <property type="entry name" value="ABC_BtuC-like"/>
</dbReference>
<feature type="transmembrane region" description="Helical" evidence="10">
    <location>
        <begin position="59"/>
        <end position="81"/>
    </location>
</feature>
<feature type="transmembrane region" description="Helical" evidence="10">
    <location>
        <begin position="231"/>
        <end position="254"/>
    </location>
</feature>
<evidence type="ECO:0000256" key="1">
    <source>
        <dbReference type="ARBA" id="ARBA00004651"/>
    </source>
</evidence>
<comment type="subcellular location">
    <subcellularLocation>
        <location evidence="1">Cell membrane</location>
        <topology evidence="1">Multi-pass membrane protein</topology>
    </subcellularLocation>
</comment>
<evidence type="ECO:0000313" key="12">
    <source>
        <dbReference type="Proteomes" id="UP001060164"/>
    </source>
</evidence>
<dbReference type="InterPro" id="IPR001851">
    <property type="entry name" value="ABC_transp_permease"/>
</dbReference>
<proteinExistence type="inferred from homology"/>
<keyword evidence="6" id="KW-0029">Amino-acid transport</keyword>
<evidence type="ECO:0000256" key="5">
    <source>
        <dbReference type="ARBA" id="ARBA00022692"/>
    </source>
</evidence>
<dbReference type="RefSeq" id="WP_028527518.1">
    <property type="nucleotide sequence ID" value="NZ_CABLBR010000003.1"/>
</dbReference>
<keyword evidence="5 10" id="KW-0812">Transmembrane</keyword>
<evidence type="ECO:0000256" key="8">
    <source>
        <dbReference type="ARBA" id="ARBA00023136"/>
    </source>
</evidence>
<feature type="transmembrane region" description="Helical" evidence="10">
    <location>
        <begin position="266"/>
        <end position="285"/>
    </location>
</feature>
<organism evidence="11 12">
    <name type="scientific">Ruminococcus gauvreauii</name>
    <dbReference type="NCBI Taxonomy" id="438033"/>
    <lineage>
        <taxon>Bacteria</taxon>
        <taxon>Bacillati</taxon>
        <taxon>Bacillota</taxon>
        <taxon>Clostridia</taxon>
        <taxon>Eubacteriales</taxon>
        <taxon>Oscillospiraceae</taxon>
        <taxon>Ruminococcus</taxon>
    </lineage>
</organism>
<evidence type="ECO:0000256" key="2">
    <source>
        <dbReference type="ARBA" id="ARBA00022448"/>
    </source>
</evidence>
<evidence type="ECO:0000256" key="9">
    <source>
        <dbReference type="ARBA" id="ARBA00037998"/>
    </source>
</evidence>
<gene>
    <name evidence="11" type="ORF">NQ502_07205</name>
</gene>
<evidence type="ECO:0000256" key="6">
    <source>
        <dbReference type="ARBA" id="ARBA00022970"/>
    </source>
</evidence>
<dbReference type="CDD" id="cd06582">
    <property type="entry name" value="TM_PBP1_LivH_like"/>
    <property type="match status" value="1"/>
</dbReference>
<keyword evidence="7 10" id="KW-1133">Transmembrane helix</keyword>
<feature type="transmembrane region" description="Helical" evidence="10">
    <location>
        <begin position="142"/>
        <end position="160"/>
    </location>
</feature>
<dbReference type="EMBL" id="CP102290">
    <property type="protein sequence ID" value="UWP60816.1"/>
    <property type="molecule type" value="Genomic_DNA"/>
</dbReference>
<sequence>MLLEQILNGLTIGSTYALVAIGFSMVFGVLELVNFANGSVYMLGGYITLMVYLGLEGHFLLAFTISIIATGAVGFCLDRFGLRRLRIKKAPKLTGLITTMGIATVIDNVILLFFGSQTKPYPNIIDFGKIKIGNTTVNSSQLIILAVALVLMVLLSAVTYKTKFGKAMRCTAQNADAAKLMGINVNLIISLTFVIASMLASIAGTLVGMYYQSIDINTGFAVGMKTMASAVLGGVGILPGAMVGGLLVGLFETLGASYISSGYRDAIAFAILILVILIKPAGLFGRKKINKV</sequence>
<evidence type="ECO:0000256" key="3">
    <source>
        <dbReference type="ARBA" id="ARBA00022475"/>
    </source>
</evidence>
<evidence type="ECO:0000313" key="11">
    <source>
        <dbReference type="EMBL" id="UWP60816.1"/>
    </source>
</evidence>
<name>A0ABY5VLD8_9FIRM</name>
<dbReference type="Proteomes" id="UP001060164">
    <property type="component" value="Chromosome"/>
</dbReference>
<dbReference type="Pfam" id="PF02653">
    <property type="entry name" value="BPD_transp_2"/>
    <property type="match status" value="1"/>
</dbReference>
<reference evidence="11" key="1">
    <citation type="journal article" date="2022" name="Cell">
        <title>Design, construction, and in vivo augmentation of a complex gut microbiome.</title>
        <authorList>
            <person name="Cheng A.G."/>
            <person name="Ho P.Y."/>
            <person name="Aranda-Diaz A."/>
            <person name="Jain S."/>
            <person name="Yu F.B."/>
            <person name="Meng X."/>
            <person name="Wang M."/>
            <person name="Iakiviak M."/>
            <person name="Nagashima K."/>
            <person name="Zhao A."/>
            <person name="Murugkar P."/>
            <person name="Patil A."/>
            <person name="Atabakhsh K."/>
            <person name="Weakley A."/>
            <person name="Yan J."/>
            <person name="Brumbaugh A.R."/>
            <person name="Higginbottom S."/>
            <person name="Dimas A."/>
            <person name="Shiver A.L."/>
            <person name="Deutschbauer A."/>
            <person name="Neff N."/>
            <person name="Sonnenburg J.L."/>
            <person name="Huang K.C."/>
            <person name="Fischbach M.A."/>
        </authorList>
    </citation>
    <scope>NUCLEOTIDE SEQUENCE</scope>
    <source>
        <strain evidence="11">DSM 19829</strain>
    </source>
</reference>
<evidence type="ECO:0000256" key="4">
    <source>
        <dbReference type="ARBA" id="ARBA00022519"/>
    </source>
</evidence>
<evidence type="ECO:0000256" key="7">
    <source>
        <dbReference type="ARBA" id="ARBA00022989"/>
    </source>
</evidence>
<feature type="transmembrane region" description="Helical" evidence="10">
    <location>
        <begin position="6"/>
        <end position="28"/>
    </location>
</feature>
<feature type="transmembrane region" description="Helical" evidence="10">
    <location>
        <begin position="35"/>
        <end position="53"/>
    </location>
</feature>
<keyword evidence="12" id="KW-1185">Reference proteome</keyword>
<keyword evidence="4" id="KW-0997">Cell inner membrane</keyword>
<dbReference type="InterPro" id="IPR052157">
    <property type="entry name" value="BCAA_transport_permease"/>
</dbReference>
<protein>
    <submittedName>
        <fullName evidence="11">Branched-chain amino acid ABC transporter permease</fullName>
    </submittedName>
</protein>
<evidence type="ECO:0000256" key="10">
    <source>
        <dbReference type="SAM" id="Phobius"/>
    </source>
</evidence>
<comment type="similarity">
    <text evidence="9">Belongs to the binding-protein-dependent transport system permease family. LivHM subfamily.</text>
</comment>
<feature type="transmembrane region" description="Helical" evidence="10">
    <location>
        <begin position="187"/>
        <end position="211"/>
    </location>
</feature>
<dbReference type="Gene3D" id="1.10.3470.10">
    <property type="entry name" value="ABC transporter involved in vitamin B12 uptake, BtuC"/>
    <property type="match status" value="1"/>
</dbReference>
<keyword evidence="2" id="KW-0813">Transport</keyword>
<keyword evidence="8 10" id="KW-0472">Membrane</keyword>